<gene>
    <name evidence="2" type="ordered locus">SAOUHSC_02588</name>
</gene>
<dbReference type="GeneID" id="3921584"/>
<dbReference type="EMBL" id="CP000253">
    <property type="protein sequence ID" value="ABD31599.1"/>
    <property type="molecule type" value="Genomic_DNA"/>
</dbReference>
<keyword evidence="1" id="KW-1133">Transmembrane helix</keyword>
<name>Q2FVV3_STAA8</name>
<dbReference type="RefSeq" id="YP_501050.2">
    <property type="nucleotide sequence ID" value="NC_007795.1"/>
</dbReference>
<evidence type="ECO:0008006" key="4">
    <source>
        <dbReference type="Google" id="ProtNLM"/>
    </source>
</evidence>
<dbReference type="HOGENOM" id="CLU_1467357_0_0_9"/>
<dbReference type="KEGG" id="sao:SAOUHSC_02588"/>
<organism evidence="2 3">
    <name type="scientific">Staphylococcus aureus (strain NCTC 8325 / PS 47)</name>
    <dbReference type="NCBI Taxonomy" id="93061"/>
    <lineage>
        <taxon>Bacteria</taxon>
        <taxon>Bacillati</taxon>
        <taxon>Bacillota</taxon>
        <taxon>Bacilli</taxon>
        <taxon>Bacillales</taxon>
        <taxon>Staphylococcaceae</taxon>
        <taxon>Staphylococcus</taxon>
    </lineage>
</organism>
<dbReference type="Proteomes" id="UP000008816">
    <property type="component" value="Chromosome"/>
</dbReference>
<dbReference type="PaxDb" id="1280-SAXN108_2562"/>
<keyword evidence="1" id="KW-0812">Transmembrane</keyword>
<dbReference type="OrthoDB" id="2405578at2"/>
<evidence type="ECO:0000313" key="2">
    <source>
        <dbReference type="EMBL" id="ABD31599.1"/>
    </source>
</evidence>
<evidence type="ECO:0000256" key="1">
    <source>
        <dbReference type="SAM" id="Phobius"/>
    </source>
</evidence>
<keyword evidence="3" id="KW-1185">Reference proteome</keyword>
<proteinExistence type="predicted"/>
<keyword evidence="1" id="KW-0472">Membrane</keyword>
<dbReference type="PATRIC" id="fig|93061.5.peg.2337"/>
<dbReference type="AlphaFoldDB" id="Q2FVV3"/>
<sequence>MCDSRYKYQITIDFIITKQNWSYVSCNCECIKYNTYNWNYKQISPCYIFKRVFLFFIFHCYILSCLIIDFWRYFYMINETKYMRQQITNLIQIIDTIKYNTLMTDWNIQTHIYKFNQIVTNELNKFKGFETSYIINENQVSYYEIITLLNKRPLRQVDYGNKIQYLNFYHTELSNALFAIKFAH</sequence>
<accession>Q2FVV3</accession>
<feature type="transmembrane region" description="Helical" evidence="1">
    <location>
        <begin position="52"/>
        <end position="75"/>
    </location>
</feature>
<evidence type="ECO:0000313" key="3">
    <source>
        <dbReference type="Proteomes" id="UP000008816"/>
    </source>
</evidence>
<protein>
    <recommendedName>
        <fullName evidence="4">Transmembrane protein</fullName>
    </recommendedName>
</protein>
<reference evidence="3" key="1">
    <citation type="book" date="2006" name="Gram positive pathogens, 2nd edition" publisher="ASM Press" city="Washington D.C">
        <title>The Staphylococcus aureus NCTC 8325 genome.</title>
        <editorList>
            <person name="Fischetti V."/>
            <person name="Novick R."/>
            <person name="Ferretti J."/>
            <person name="Portnoy D."/>
            <person name="Rood J."/>
        </editorList>
        <authorList>
            <person name="Gillaspy A.F."/>
            <person name="Worrell V."/>
            <person name="Orvis J."/>
            <person name="Roe B.A."/>
            <person name="Dyer D.W."/>
            <person name="Iandolo J.J."/>
        </authorList>
    </citation>
    <scope>NUCLEOTIDE SEQUENCE [LARGE SCALE GENOMIC DNA]</scope>
    <source>
        <strain evidence="3">NCTC 8325 / PS 47</strain>
    </source>
</reference>